<dbReference type="EMBL" id="HG970334">
    <property type="protein sequence ID" value="CEF86389.1"/>
    <property type="molecule type" value="Genomic_DNA"/>
</dbReference>
<feature type="domain" description="Zn(2)-C6 fungal-type" evidence="8">
    <location>
        <begin position="50"/>
        <end position="78"/>
    </location>
</feature>
<organism evidence="9 11">
    <name type="scientific">Gibberella zeae (strain ATCC MYA-4620 / CBS 123657 / FGSC 9075 / NRRL 31084 / PH-1)</name>
    <name type="common">Wheat head blight fungus</name>
    <name type="synonym">Fusarium graminearum</name>
    <dbReference type="NCBI Taxonomy" id="229533"/>
    <lineage>
        <taxon>Eukaryota</taxon>
        <taxon>Fungi</taxon>
        <taxon>Dikarya</taxon>
        <taxon>Ascomycota</taxon>
        <taxon>Pezizomycotina</taxon>
        <taxon>Sordariomycetes</taxon>
        <taxon>Hypocreomycetidae</taxon>
        <taxon>Hypocreales</taxon>
        <taxon>Nectriaceae</taxon>
        <taxon>Fusarium</taxon>
    </lineage>
</organism>
<dbReference type="eggNOG" id="ENOG502SN6I">
    <property type="taxonomic scope" value="Eukaryota"/>
</dbReference>
<dbReference type="EnsemblFungi" id="CEF86389">
    <property type="protein sequence ID" value="CEF86389"/>
    <property type="gene ID" value="FGRRES_11355"/>
</dbReference>
<dbReference type="GO" id="GO:0003677">
    <property type="term" value="F:DNA binding"/>
    <property type="evidence" value="ECO:0007669"/>
    <property type="project" value="UniProtKB-KW"/>
</dbReference>
<feature type="compositionally biased region" description="Polar residues" evidence="7">
    <location>
        <begin position="95"/>
        <end position="107"/>
    </location>
</feature>
<dbReference type="KEGG" id="fgr:FGSG_11355"/>
<keyword evidence="5" id="KW-0804">Transcription</keyword>
<keyword evidence="1" id="KW-0479">Metal-binding</keyword>
<evidence type="ECO:0000256" key="1">
    <source>
        <dbReference type="ARBA" id="ARBA00022723"/>
    </source>
</evidence>
<feature type="region of interest" description="Disordered" evidence="7">
    <location>
        <begin position="27"/>
        <end position="51"/>
    </location>
</feature>
<keyword evidence="11" id="KW-1185">Reference proteome</keyword>
<reference evidence="10 11" key="1">
    <citation type="journal article" date="2007" name="Science">
        <title>The Fusarium graminearum genome reveals a link between localized polymorphism and pathogen specialization.</title>
        <authorList>
            <person name="Cuomo C.A."/>
            <person name="Gueldener U."/>
            <person name="Xu J.-R."/>
            <person name="Trail F."/>
            <person name="Turgeon B.G."/>
            <person name="Di Pietro A."/>
            <person name="Walton J.D."/>
            <person name="Ma L.-J."/>
            <person name="Baker S.E."/>
            <person name="Rep M."/>
            <person name="Adam G."/>
            <person name="Antoniw J."/>
            <person name="Baldwin T."/>
            <person name="Calvo S.E."/>
            <person name="Chang Y.-L."/>
            <person name="DeCaprio D."/>
            <person name="Gale L.R."/>
            <person name="Gnerre S."/>
            <person name="Goswami R.S."/>
            <person name="Hammond-Kosack K."/>
            <person name="Harris L.J."/>
            <person name="Hilburn K."/>
            <person name="Kennell J.C."/>
            <person name="Kroken S."/>
            <person name="Magnuson J.K."/>
            <person name="Mannhaupt G."/>
            <person name="Mauceli E.W."/>
            <person name="Mewes H.-W."/>
            <person name="Mitterbauer R."/>
            <person name="Muehlbauer G."/>
            <person name="Muensterkoetter M."/>
            <person name="Nelson D."/>
            <person name="O'Donnell K."/>
            <person name="Ouellet T."/>
            <person name="Qi W."/>
            <person name="Quesneville H."/>
            <person name="Roncero M.I.G."/>
            <person name="Seong K.-Y."/>
            <person name="Tetko I.V."/>
            <person name="Urban M."/>
            <person name="Waalwijk C."/>
            <person name="Ward T.J."/>
            <person name="Yao J."/>
            <person name="Birren B.W."/>
            <person name="Kistler H.C."/>
        </authorList>
    </citation>
    <scope>NUCLEOTIDE SEQUENCE [LARGE SCALE GENOMIC DNA]</scope>
    <source>
        <strain evidence="11">ATCC MYA-4620 / CBS 123657 / FGSC 9075 / NRRL 31084 / PH-1</strain>
        <strain evidence="10">PH-1 / ATCC MYA-4620 / FGSC 9075 / NRRL 31084</strain>
    </source>
</reference>
<reference evidence="9 11" key="3">
    <citation type="journal article" date="2015" name="BMC Genomics">
        <title>The completed genome sequence of the pathogenic ascomycete fungus Fusarium graminearum.</title>
        <authorList>
            <person name="King R."/>
            <person name="Urban M."/>
            <person name="Hammond-Kosack M.C."/>
            <person name="Hassani-Pak K."/>
            <person name="Hammond-Kosack K.E."/>
        </authorList>
    </citation>
    <scope>NUCLEOTIDE SEQUENCE [LARGE SCALE GENOMIC DNA]</scope>
    <source>
        <strain evidence="11">ATCC MYA-4620 / CBS 123657 / FGSC 9075 / NRRL 31084 / PH-1</strain>
        <strain evidence="9">PH-1</strain>
    </source>
</reference>
<evidence type="ECO:0000313" key="11">
    <source>
        <dbReference type="Proteomes" id="UP000070720"/>
    </source>
</evidence>
<dbReference type="PANTHER" id="PTHR36206:SF4">
    <property type="entry name" value="HYPOTHETICAL CONSERVED PROTEIN (EUROFUNG)-RELATED"/>
    <property type="match status" value="1"/>
</dbReference>
<gene>
    <name evidence="10" type="primary">FG11355.1</name>
    <name evidence="9" type="ORF">FGRAMPH1_01T21859</name>
</gene>
<dbReference type="InParanoid" id="I1S3H3"/>
<reference evidence="10 11" key="2">
    <citation type="journal article" date="2010" name="Nature">
        <title>Comparative genomics reveals mobile pathogenicity chromosomes in Fusarium.</title>
        <authorList>
            <person name="Ma L.J."/>
            <person name="van der Does H.C."/>
            <person name="Borkovich K.A."/>
            <person name="Coleman J.J."/>
            <person name="Daboussi M.J."/>
            <person name="Di Pietro A."/>
            <person name="Dufresne M."/>
            <person name="Freitag M."/>
            <person name="Grabherr M."/>
            <person name="Henrissat B."/>
            <person name="Houterman P.M."/>
            <person name="Kang S."/>
            <person name="Shim W.B."/>
            <person name="Woloshuk C."/>
            <person name="Xie X."/>
            <person name="Xu J.R."/>
            <person name="Antoniw J."/>
            <person name="Baker S.E."/>
            <person name="Bluhm B.H."/>
            <person name="Breakspear A."/>
            <person name="Brown D.W."/>
            <person name="Butchko R.A."/>
            <person name="Chapman S."/>
            <person name="Coulson R."/>
            <person name="Coutinho P.M."/>
            <person name="Danchin E.G."/>
            <person name="Diener A."/>
            <person name="Gale L.R."/>
            <person name="Gardiner D.M."/>
            <person name="Goff S."/>
            <person name="Hammond-Kosack K.E."/>
            <person name="Hilburn K."/>
            <person name="Hua-Van A."/>
            <person name="Jonkers W."/>
            <person name="Kazan K."/>
            <person name="Kodira C.D."/>
            <person name="Koehrsen M."/>
            <person name="Kumar L."/>
            <person name="Lee Y.H."/>
            <person name="Li L."/>
            <person name="Manners J.M."/>
            <person name="Miranda-Saavedra D."/>
            <person name="Mukherjee M."/>
            <person name="Park G."/>
            <person name="Park J."/>
            <person name="Park S.Y."/>
            <person name="Proctor R.H."/>
            <person name="Regev A."/>
            <person name="Ruiz-Roldan M.C."/>
            <person name="Sain D."/>
            <person name="Sakthikumar S."/>
            <person name="Sykes S."/>
            <person name="Schwartz D.C."/>
            <person name="Turgeon B.G."/>
            <person name="Wapinski I."/>
            <person name="Yoder O."/>
            <person name="Young S."/>
            <person name="Zeng Q."/>
            <person name="Zhou S."/>
            <person name="Galagan J."/>
            <person name="Cuomo C.A."/>
            <person name="Kistler H.C."/>
            <person name="Rep M."/>
        </authorList>
    </citation>
    <scope>GENOME REANNOTATION</scope>
    <source>
        <strain evidence="11">ATCC MYA-4620 / CBS 123657 / FGSC 9075 / NRRL 31084 / PH-1</strain>
        <strain evidence="10">PH-1 / ATCC MYA-4620 / FGSC 9075 / NRRL 31084</strain>
    </source>
</reference>
<dbReference type="SMART" id="SM00066">
    <property type="entry name" value="GAL4"/>
    <property type="match status" value="1"/>
</dbReference>
<dbReference type="Pfam" id="PF00172">
    <property type="entry name" value="Zn_clus"/>
    <property type="match status" value="1"/>
</dbReference>
<dbReference type="GO" id="GO:0008270">
    <property type="term" value="F:zinc ion binding"/>
    <property type="evidence" value="ECO:0007669"/>
    <property type="project" value="InterPro"/>
</dbReference>
<sequence length="373" mass="41794">MRPIIPLHVQGSDLTRTSTSTRSRILPVPPKNKKAARRWERQGKPKSRSGCGTCKIRRVKCDEAKPKCSRCTKGKFDCDGYIDYTAEDSLGSDGAVSSMSSPETRGASTSTSPGTSTDTSTTSLSRPYDGYSTSRLHVLDHNGLYYQQFQWHANQSHGIFYYSNTFTSIVLHESLQDECMRNAILAIGAFLYAGFLLSQSSVDDSTTDMHRQASLQFYNAALTTFRSRMQSSQTDSYTWILHMTLLLTIFELLHGDFDAADGLWGCALQVLDPWLQISYSVSVADSDMLNRSCGETTGELRPLFAMTGVQTCVVLIRHNNPFNYEENDDSELFQLLEFLQTNMHQDCTVDVGELNPLQTWRTTDDPLLWCVVG</sequence>
<keyword evidence="4" id="KW-0238">DNA-binding</keyword>
<dbReference type="VEuPathDB" id="FungiDB:FGRAMPH1_01G21859"/>
<dbReference type="RefSeq" id="XP_011325884.1">
    <property type="nucleotide sequence ID" value="XM_011327582.1"/>
</dbReference>
<dbReference type="SUPFAM" id="SSF57701">
    <property type="entry name" value="Zn2/Cys6 DNA-binding domain"/>
    <property type="match status" value="1"/>
</dbReference>
<dbReference type="PROSITE" id="PS00463">
    <property type="entry name" value="ZN2_CY6_FUNGAL_1"/>
    <property type="match status" value="1"/>
</dbReference>
<evidence type="ECO:0000313" key="10">
    <source>
        <dbReference type="EnsemblFungi" id="CEF86389"/>
    </source>
</evidence>
<evidence type="ECO:0000256" key="2">
    <source>
        <dbReference type="ARBA" id="ARBA00022833"/>
    </source>
</evidence>
<dbReference type="PHI-base" id="PHI:1859"/>
<accession>A0A098DYF1</accession>
<reference evidence="10" key="4">
    <citation type="submission" date="2017-01" db="UniProtKB">
        <authorList>
            <consortium name="EnsemblFungi"/>
        </authorList>
    </citation>
    <scope>IDENTIFICATION</scope>
    <source>
        <strain evidence="10">PH-1 / ATCC MYA-4620 / FGSC 9075 / NRRL 31084</strain>
    </source>
</reference>
<dbReference type="AlphaFoldDB" id="I1S3H3"/>
<evidence type="ECO:0000259" key="8">
    <source>
        <dbReference type="PROSITE" id="PS50048"/>
    </source>
</evidence>
<dbReference type="Proteomes" id="UP000070720">
    <property type="component" value="Chromosome 3"/>
</dbReference>
<dbReference type="InterPro" id="IPR021858">
    <property type="entry name" value="Fun_TF"/>
</dbReference>
<name>I1S3H3_GIBZE</name>
<feature type="compositionally biased region" description="Low complexity" evidence="7">
    <location>
        <begin position="108"/>
        <end position="125"/>
    </location>
</feature>
<evidence type="ECO:0000313" key="9">
    <source>
        <dbReference type="EMBL" id="CEF86389.1"/>
    </source>
</evidence>
<dbReference type="HOGENOM" id="CLU_806631_0_0_1"/>
<dbReference type="InterPro" id="IPR001138">
    <property type="entry name" value="Zn2Cys6_DnaBD"/>
</dbReference>
<protein>
    <submittedName>
        <fullName evidence="9">Chromosome 3, complete genome</fullName>
    </submittedName>
</protein>
<dbReference type="CDD" id="cd00067">
    <property type="entry name" value="GAL4"/>
    <property type="match status" value="1"/>
</dbReference>
<evidence type="ECO:0000256" key="5">
    <source>
        <dbReference type="ARBA" id="ARBA00023163"/>
    </source>
</evidence>
<proteinExistence type="predicted"/>
<keyword evidence="3" id="KW-0805">Transcription regulation</keyword>
<evidence type="ECO:0000256" key="6">
    <source>
        <dbReference type="ARBA" id="ARBA00023242"/>
    </source>
</evidence>
<evidence type="ECO:0000256" key="3">
    <source>
        <dbReference type="ARBA" id="ARBA00023015"/>
    </source>
</evidence>
<accession>I1S3H3</accession>
<dbReference type="Pfam" id="PF11951">
    <property type="entry name" value="Fungal_trans_2"/>
    <property type="match status" value="1"/>
</dbReference>
<evidence type="ECO:0000256" key="7">
    <source>
        <dbReference type="SAM" id="MobiDB-lite"/>
    </source>
</evidence>
<dbReference type="GO" id="GO:0000981">
    <property type="term" value="F:DNA-binding transcription factor activity, RNA polymerase II-specific"/>
    <property type="evidence" value="ECO:0007669"/>
    <property type="project" value="InterPro"/>
</dbReference>
<dbReference type="Gene3D" id="4.10.240.10">
    <property type="entry name" value="Zn(2)-C6 fungal-type DNA-binding domain"/>
    <property type="match status" value="1"/>
</dbReference>
<dbReference type="PROSITE" id="PS50048">
    <property type="entry name" value="ZN2_CY6_FUNGAL_2"/>
    <property type="match status" value="1"/>
</dbReference>
<feature type="region of interest" description="Disordered" evidence="7">
    <location>
        <begin position="92"/>
        <end position="126"/>
    </location>
</feature>
<keyword evidence="6" id="KW-0539">Nucleus</keyword>
<keyword evidence="2" id="KW-0862">Zinc</keyword>
<dbReference type="PANTHER" id="PTHR36206">
    <property type="entry name" value="ASPERCRYPTIN BIOSYNTHESIS CLUSTER-SPECIFIC TRANSCRIPTION REGULATOR ATNN-RELATED"/>
    <property type="match status" value="1"/>
</dbReference>
<evidence type="ECO:0000256" key="4">
    <source>
        <dbReference type="ARBA" id="ARBA00023125"/>
    </source>
</evidence>
<dbReference type="InterPro" id="IPR036864">
    <property type="entry name" value="Zn2-C6_fun-type_DNA-bd_sf"/>
</dbReference>
<dbReference type="OrthoDB" id="1919336at2759"/>
<dbReference type="InterPro" id="IPR052360">
    <property type="entry name" value="Transcr_Regulatory_Proteins"/>
</dbReference>